<sequence length="62" mass="7177">MHCCVFTEFVECQHEHLLRDCGVQAEQFFQRHMDRMSGSLINEHCALFTHGSNACAFDRNST</sequence>
<gene>
    <name evidence="1" type="ORF">X975_18268</name>
</gene>
<dbReference type="AlphaFoldDB" id="A0A087T802"/>
<feature type="non-terminal residue" evidence="1">
    <location>
        <position position="62"/>
    </location>
</feature>
<evidence type="ECO:0000313" key="2">
    <source>
        <dbReference type="Proteomes" id="UP000054359"/>
    </source>
</evidence>
<dbReference type="OrthoDB" id="10051804at2759"/>
<name>A0A087T802_STEMI</name>
<evidence type="ECO:0000313" key="1">
    <source>
        <dbReference type="EMBL" id="KFM61241.1"/>
    </source>
</evidence>
<keyword evidence="2" id="KW-1185">Reference proteome</keyword>
<organism evidence="1 2">
    <name type="scientific">Stegodyphus mimosarum</name>
    <name type="common">African social velvet spider</name>
    <dbReference type="NCBI Taxonomy" id="407821"/>
    <lineage>
        <taxon>Eukaryota</taxon>
        <taxon>Metazoa</taxon>
        <taxon>Ecdysozoa</taxon>
        <taxon>Arthropoda</taxon>
        <taxon>Chelicerata</taxon>
        <taxon>Arachnida</taxon>
        <taxon>Araneae</taxon>
        <taxon>Araneomorphae</taxon>
        <taxon>Entelegynae</taxon>
        <taxon>Eresoidea</taxon>
        <taxon>Eresidae</taxon>
        <taxon>Stegodyphus</taxon>
    </lineage>
</organism>
<reference evidence="1 2" key="1">
    <citation type="submission" date="2013-11" db="EMBL/GenBank/DDBJ databases">
        <title>Genome sequencing of Stegodyphus mimosarum.</title>
        <authorList>
            <person name="Bechsgaard J."/>
        </authorList>
    </citation>
    <scope>NUCLEOTIDE SEQUENCE [LARGE SCALE GENOMIC DNA]</scope>
</reference>
<proteinExistence type="predicted"/>
<accession>A0A087T802</accession>
<dbReference type="Proteomes" id="UP000054359">
    <property type="component" value="Unassembled WGS sequence"/>
</dbReference>
<dbReference type="EMBL" id="KK113862">
    <property type="protein sequence ID" value="KFM61241.1"/>
    <property type="molecule type" value="Genomic_DNA"/>
</dbReference>
<protein>
    <submittedName>
        <fullName evidence="1">Uncharacterized protein</fullName>
    </submittedName>
</protein>